<dbReference type="HOGENOM" id="CLU_086594_0_1_5"/>
<accession>B8EP43</accession>
<evidence type="ECO:0000259" key="1">
    <source>
        <dbReference type="Pfam" id="PF09836"/>
    </source>
</evidence>
<feature type="domain" description="Putative DNA-binding" evidence="1">
    <location>
        <begin position="11"/>
        <end position="99"/>
    </location>
</feature>
<reference evidence="2 3" key="1">
    <citation type="journal article" date="2010" name="J. Bacteriol.">
        <title>Complete genome sequence of the aerobic facultative methanotroph Methylocella silvestris BL2.</title>
        <authorList>
            <person name="Chen Y."/>
            <person name="Crombie A."/>
            <person name="Rahman M.T."/>
            <person name="Dedysh S.N."/>
            <person name="Liesack W."/>
            <person name="Stott M.B."/>
            <person name="Alam M."/>
            <person name="Theisen A.R."/>
            <person name="Murrell J.C."/>
            <person name="Dunfield P.F."/>
        </authorList>
    </citation>
    <scope>NUCLEOTIDE SEQUENCE [LARGE SCALE GENOMIC DNA]</scope>
    <source>
        <strain evidence="3">DSM 15510 / CIP 108128 / LMG 27833 / NCIMB 13906 / BL2</strain>
    </source>
</reference>
<gene>
    <name evidence="2" type="ordered locus">Msil_0302</name>
</gene>
<dbReference type="KEGG" id="msl:Msil_0302"/>
<protein>
    <recommendedName>
        <fullName evidence="1">Putative DNA-binding domain-containing protein</fullName>
    </recommendedName>
</protein>
<dbReference type="EMBL" id="CP001280">
    <property type="protein sequence ID" value="ACK49281.1"/>
    <property type="molecule type" value="Genomic_DNA"/>
</dbReference>
<evidence type="ECO:0000313" key="3">
    <source>
        <dbReference type="Proteomes" id="UP000002257"/>
    </source>
</evidence>
<dbReference type="Proteomes" id="UP000002257">
    <property type="component" value="Chromosome"/>
</dbReference>
<dbReference type="InterPro" id="IPR044922">
    <property type="entry name" value="DUF2063_N_sf"/>
</dbReference>
<sequence>MTSVMSSLAGDFAAALRDPLATLPAALSAHAAPAASKRFAVYRNNVAVSLIGALEARFPATRRLVGDEFFRAMACLYIKAQPPRSPLMMRYGDELPGFIASFEPAAEIVYLADIARLEAARTQAYHAADAEPLELSALAALDPESLARLRLAPHPSLDIVESAFPIVTIWASCTGEAPLTAIEDWRCETALIARPRLEVEVRRAPPGAAAFLEALGRGMSFGEAANSAAARAKDFDLTLMIASLIGGGLVVSADGAKRMETIHGYHA</sequence>
<dbReference type="STRING" id="395965.Msil_0302"/>
<dbReference type="AlphaFoldDB" id="B8EP43"/>
<keyword evidence="3" id="KW-1185">Reference proteome</keyword>
<name>B8EP43_METSB</name>
<dbReference type="OrthoDB" id="4146344at2"/>
<proteinExistence type="predicted"/>
<evidence type="ECO:0000313" key="2">
    <source>
        <dbReference type="EMBL" id="ACK49281.1"/>
    </source>
</evidence>
<dbReference type="Gene3D" id="1.10.150.690">
    <property type="entry name" value="DUF2063"/>
    <property type="match status" value="1"/>
</dbReference>
<dbReference type="InterPro" id="IPR018640">
    <property type="entry name" value="DUF2063"/>
</dbReference>
<dbReference type="Pfam" id="PF09836">
    <property type="entry name" value="DUF2063"/>
    <property type="match status" value="1"/>
</dbReference>
<organism evidence="2 3">
    <name type="scientific">Methylocella silvestris (strain DSM 15510 / CIP 108128 / LMG 27833 / NCIMB 13906 / BL2)</name>
    <dbReference type="NCBI Taxonomy" id="395965"/>
    <lineage>
        <taxon>Bacteria</taxon>
        <taxon>Pseudomonadati</taxon>
        <taxon>Pseudomonadota</taxon>
        <taxon>Alphaproteobacteria</taxon>
        <taxon>Hyphomicrobiales</taxon>
        <taxon>Beijerinckiaceae</taxon>
        <taxon>Methylocella</taxon>
    </lineage>
</organism>
<dbReference type="eggNOG" id="COG3219">
    <property type="taxonomic scope" value="Bacteria"/>
</dbReference>